<proteinExistence type="predicted"/>
<dbReference type="HOGENOM" id="CLU_1658862_0_0_14"/>
<evidence type="ECO:0000313" key="2">
    <source>
        <dbReference type="EMBL" id="CAC13446.1"/>
    </source>
</evidence>
<reference evidence="2 3" key="1">
    <citation type="journal article" date="2001" name="Nucleic Acids Res.">
        <title>The complete genome sequence of the murine respiratory pathogen Mycoplasma pulmonis.</title>
        <authorList>
            <person name="Chambaud I."/>
            <person name="Heilig R."/>
            <person name="Ferris S."/>
            <person name="Barbe V."/>
            <person name="Samson D."/>
            <person name="Galisson F."/>
            <person name="Moszer I."/>
            <person name="Dybvig K."/>
            <person name="Wroblewski H."/>
            <person name="Viari A."/>
            <person name="Rocha E.P.C."/>
            <person name="Blanchard A."/>
        </authorList>
    </citation>
    <scope>NUCLEOTIDE SEQUENCE [LARGE SCALE GENOMIC DNA]</scope>
    <source>
        <strain evidence="2 3">UAB CTIP</strain>
    </source>
</reference>
<dbReference type="EMBL" id="AL445563">
    <property type="protein sequence ID" value="CAC13446.1"/>
    <property type="molecule type" value="Genomic_DNA"/>
</dbReference>
<dbReference type="KEGG" id="mpu:MYPU_2730"/>
<keyword evidence="3" id="KW-1185">Reference proteome</keyword>
<keyword evidence="1" id="KW-0472">Membrane</keyword>
<dbReference type="STRING" id="272635.gene:17576863"/>
<keyword evidence="1" id="KW-1133">Transmembrane helix</keyword>
<gene>
    <name evidence="2" type="ordered locus">MYPU_2730</name>
</gene>
<dbReference type="Proteomes" id="UP000000528">
    <property type="component" value="Chromosome"/>
</dbReference>
<feature type="transmembrane region" description="Helical" evidence="1">
    <location>
        <begin position="85"/>
        <end position="103"/>
    </location>
</feature>
<feature type="transmembrane region" description="Helical" evidence="1">
    <location>
        <begin position="15"/>
        <end position="36"/>
    </location>
</feature>
<feature type="transmembrane region" description="Helical" evidence="1">
    <location>
        <begin position="123"/>
        <end position="143"/>
    </location>
</feature>
<sequence length="159" mass="18662">MCAFKFNWKIMSKRVKILSIIIWLSTSIFLIIFAFIPEIKYYWFLGWFIGGFLNVVGFFISEIITTKWTINEKNSFVKTKHLVHFYIKTFILCIALILIIFINKKYSQNQSTLVGQMSSPINLFWYIASTLIIFSAIILDLIINAIKNRRKKVSNENVS</sequence>
<feature type="transmembrane region" description="Helical" evidence="1">
    <location>
        <begin position="42"/>
        <end position="64"/>
    </location>
</feature>
<dbReference type="PIR" id="A90546">
    <property type="entry name" value="A90546"/>
</dbReference>
<evidence type="ECO:0000256" key="1">
    <source>
        <dbReference type="SAM" id="Phobius"/>
    </source>
</evidence>
<dbReference type="AlphaFoldDB" id="Q98QT8"/>
<organism evidence="3">
    <name type="scientific">Mycoplasmopsis pulmonis (strain UAB CTIP)</name>
    <name type="common">Mycoplasma pulmonis</name>
    <dbReference type="NCBI Taxonomy" id="272635"/>
    <lineage>
        <taxon>Bacteria</taxon>
        <taxon>Bacillati</taxon>
        <taxon>Mycoplasmatota</taxon>
        <taxon>Mycoplasmoidales</taxon>
        <taxon>Metamycoplasmataceae</taxon>
        <taxon>Mycoplasmopsis</taxon>
    </lineage>
</organism>
<keyword evidence="1" id="KW-0812">Transmembrane</keyword>
<name>Q98QT8_MYCPU</name>
<protein>
    <submittedName>
        <fullName evidence="2">Uncharacterized protein</fullName>
    </submittedName>
</protein>
<evidence type="ECO:0000313" key="3">
    <source>
        <dbReference type="Proteomes" id="UP000000528"/>
    </source>
</evidence>
<accession>Q98QT8</accession>